<reference evidence="1 2" key="1">
    <citation type="submission" date="2019-11" db="EMBL/GenBank/DDBJ databases">
        <title>Genome sequences of 17 halophilic strains isolated from different environments.</title>
        <authorList>
            <person name="Furrow R.E."/>
        </authorList>
    </citation>
    <scope>NUCLEOTIDE SEQUENCE [LARGE SCALE GENOMIC DNA]</scope>
    <source>
        <strain evidence="1 2">22506_14_FS</strain>
    </source>
</reference>
<comment type="caution">
    <text evidence="1">The sequence shown here is derived from an EMBL/GenBank/DDBJ whole genome shotgun (WGS) entry which is preliminary data.</text>
</comment>
<evidence type="ECO:0000313" key="1">
    <source>
        <dbReference type="EMBL" id="MYL64193.1"/>
    </source>
</evidence>
<evidence type="ECO:0000313" key="2">
    <source>
        <dbReference type="Proteomes" id="UP000447833"/>
    </source>
</evidence>
<dbReference type="Proteomes" id="UP000447833">
    <property type="component" value="Unassembled WGS sequence"/>
</dbReference>
<dbReference type="AlphaFoldDB" id="A0A845F036"/>
<sequence>MIAGKGKRVICLKKASKGLLTILLFSVLAFGYLKSAEVYIDYKNDKYAHTASATSIESSLHQKIDEQNIYEIQVHRSEQQKEEIITSNEDESYLVNWVNSLDGSDLTQLANHRVQVDDADFIIYLKTGKEIRIKLDENNVVVSRNDNENKVFNSYLISQYELSDEIARILEIG</sequence>
<dbReference type="EMBL" id="WMEY01000003">
    <property type="protein sequence ID" value="MYL64193.1"/>
    <property type="molecule type" value="Genomic_DNA"/>
</dbReference>
<accession>A0A845F036</accession>
<organism evidence="1 2">
    <name type="scientific">Guptibacillus hwajinpoensis</name>
    <dbReference type="NCBI Taxonomy" id="208199"/>
    <lineage>
        <taxon>Bacteria</taxon>
        <taxon>Bacillati</taxon>
        <taxon>Bacillota</taxon>
        <taxon>Bacilli</taxon>
        <taxon>Bacillales</taxon>
        <taxon>Guptibacillaceae</taxon>
        <taxon>Guptibacillus</taxon>
    </lineage>
</organism>
<dbReference type="RefSeq" id="WP_160919624.1">
    <property type="nucleotide sequence ID" value="NZ_WMEY01000003.1"/>
</dbReference>
<name>A0A845F036_9BACL</name>
<gene>
    <name evidence="1" type="ORF">GLW07_12610</name>
</gene>
<protein>
    <submittedName>
        <fullName evidence="1">Uncharacterized protein</fullName>
    </submittedName>
</protein>
<proteinExistence type="predicted"/>